<evidence type="ECO:0000256" key="8">
    <source>
        <dbReference type="ARBA" id="ARBA00023832"/>
    </source>
</evidence>
<keyword evidence="5" id="KW-0906">Nuclear pore complex</keyword>
<keyword evidence="4" id="KW-0106">Calcium</keyword>
<feature type="domain" description="EF-hand" evidence="13">
    <location>
        <begin position="60"/>
        <end position="88"/>
    </location>
</feature>
<dbReference type="AlphaFoldDB" id="A0A511KGI5"/>
<comment type="subcellular location">
    <subcellularLocation>
        <location evidence="1">Nucleus</location>
        <location evidence="1">Nuclear pore complex</location>
    </subcellularLocation>
</comment>
<dbReference type="Gene3D" id="6.10.140.1350">
    <property type="match status" value="1"/>
</dbReference>
<dbReference type="FunFam" id="1.10.238.10:FF:000047">
    <property type="entry name" value="Calcineurin subunit B type 1"/>
    <property type="match status" value="1"/>
</dbReference>
<dbReference type="EMBL" id="BJWK01000007">
    <property type="protein sequence ID" value="GEM09036.1"/>
    <property type="molecule type" value="Genomic_DNA"/>
</dbReference>
<evidence type="ECO:0000256" key="5">
    <source>
        <dbReference type="ARBA" id="ARBA00023132"/>
    </source>
</evidence>
<dbReference type="PRINTS" id="PR01697">
    <property type="entry name" value="PARVALBUMIN"/>
</dbReference>
<dbReference type="InterPro" id="IPR018247">
    <property type="entry name" value="EF_Hand_1_Ca_BS"/>
</dbReference>
<dbReference type="Gene3D" id="1.10.238.10">
    <property type="entry name" value="EF-hand"/>
    <property type="match status" value="1"/>
</dbReference>
<evidence type="ECO:0000256" key="10">
    <source>
        <dbReference type="ARBA" id="ARBA00032848"/>
    </source>
</evidence>
<keyword evidence="5" id="KW-0813">Transport</keyword>
<comment type="function">
    <text evidence="11">Regulatory subunit of calcineurin, a calcium-dependent, calmodulin stimulated protein phosphatase. Confers calcium sensitivity. Plays a central role in virulence and antifungal drug action.</text>
</comment>
<dbReference type="OrthoDB" id="191686at2759"/>
<accession>A0A511KGI5</accession>
<dbReference type="InterPro" id="IPR011992">
    <property type="entry name" value="EF-hand-dom_pair"/>
</dbReference>
<keyword evidence="5" id="KW-0653">Protein transport</keyword>
<dbReference type="InterPro" id="IPR002048">
    <property type="entry name" value="EF_hand_dom"/>
</dbReference>
<reference evidence="14 15" key="1">
    <citation type="submission" date="2019-07" db="EMBL/GenBank/DDBJ databases">
        <title>Rhodotorula toruloides NBRC10032 genome sequencing.</title>
        <authorList>
            <person name="Shida Y."/>
            <person name="Takaku H."/>
            <person name="Ogasawara W."/>
            <person name="Mori K."/>
        </authorList>
    </citation>
    <scope>NUCLEOTIDE SEQUENCE [LARGE SCALE GENOMIC DNA]</scope>
    <source>
        <strain evidence="14 15">NBRC10032</strain>
    </source>
</reference>
<gene>
    <name evidence="14" type="ORF">Rt10032_c07g3053</name>
</gene>
<name>A0A511KGI5_RHOTO</name>
<comment type="subunit">
    <text evidence="7">Composed of a catalytic subunit (A) and a regulatory subunit (B).</text>
</comment>
<comment type="caution">
    <text evidence="14">The sequence shown here is derived from an EMBL/GenBank/DDBJ whole genome shotgun (WGS) entry which is preliminary data.</text>
</comment>
<dbReference type="Proteomes" id="UP000321518">
    <property type="component" value="Unassembled WGS sequence"/>
</dbReference>
<keyword evidence="2" id="KW-0479">Metal-binding</keyword>
<evidence type="ECO:0000256" key="12">
    <source>
        <dbReference type="SAM" id="MobiDB-lite"/>
    </source>
</evidence>
<organism evidence="14 15">
    <name type="scientific">Rhodotorula toruloides</name>
    <name type="common">Yeast</name>
    <name type="synonym">Rhodosporidium toruloides</name>
    <dbReference type="NCBI Taxonomy" id="5286"/>
    <lineage>
        <taxon>Eukaryota</taxon>
        <taxon>Fungi</taxon>
        <taxon>Dikarya</taxon>
        <taxon>Basidiomycota</taxon>
        <taxon>Pucciniomycotina</taxon>
        <taxon>Microbotryomycetes</taxon>
        <taxon>Sporidiobolales</taxon>
        <taxon>Sporidiobolaceae</taxon>
        <taxon>Rhodotorula</taxon>
    </lineage>
</organism>
<comment type="similarity">
    <text evidence="6">Belongs to the calcineurin regulatory subunit family.</text>
</comment>
<dbReference type="SMART" id="SM00054">
    <property type="entry name" value="EFh"/>
    <property type="match status" value="4"/>
</dbReference>
<keyword evidence="3" id="KW-0677">Repeat</keyword>
<feature type="compositionally biased region" description="Low complexity" evidence="12">
    <location>
        <begin position="211"/>
        <end position="222"/>
    </location>
</feature>
<evidence type="ECO:0000313" key="15">
    <source>
        <dbReference type="Proteomes" id="UP000321518"/>
    </source>
</evidence>
<evidence type="ECO:0000256" key="9">
    <source>
        <dbReference type="ARBA" id="ARBA00031295"/>
    </source>
</evidence>
<dbReference type="GO" id="GO:0005643">
    <property type="term" value="C:nuclear pore"/>
    <property type="evidence" value="ECO:0007669"/>
    <property type="project" value="UniProtKB-SubCell"/>
</dbReference>
<dbReference type="InterPro" id="IPR025574">
    <property type="entry name" value="Nucleoporin_FG_rpt"/>
</dbReference>
<dbReference type="GO" id="GO:0005509">
    <property type="term" value="F:calcium ion binding"/>
    <property type="evidence" value="ECO:0007669"/>
    <property type="project" value="InterPro"/>
</dbReference>
<dbReference type="PANTHER" id="PTHR45942">
    <property type="entry name" value="PROTEIN PHOSPATASE 3 REGULATORY SUBUNIT B ALPHA ISOFORM TYPE 1"/>
    <property type="match status" value="1"/>
</dbReference>
<keyword evidence="5" id="KW-0539">Nucleus</keyword>
<evidence type="ECO:0000256" key="3">
    <source>
        <dbReference type="ARBA" id="ARBA00022737"/>
    </source>
</evidence>
<feature type="domain" description="EF-hand" evidence="13">
    <location>
        <begin position="131"/>
        <end position="166"/>
    </location>
</feature>
<keyword evidence="5" id="KW-0509">mRNA transport</keyword>
<feature type="region of interest" description="Disordered" evidence="12">
    <location>
        <begin position="198"/>
        <end position="222"/>
    </location>
</feature>
<evidence type="ECO:0000256" key="7">
    <source>
        <dbReference type="ARBA" id="ARBA00023792"/>
    </source>
</evidence>
<evidence type="ECO:0000256" key="6">
    <source>
        <dbReference type="ARBA" id="ARBA00023774"/>
    </source>
</evidence>
<keyword evidence="5" id="KW-0811">Translocation</keyword>
<sequence length="589" mass="60925">MGAGQSQILEHIEKNTNFSAAEIQRLKKRFMKLDKDGSGSIDKDEFLQIPQIATNPLASRMIAIFDEDGGGTVDFQEFVAGLSAFSNRGGRDEKLKFAFKVYDMDRDGFISNGELFLVLKMMVGNNLKDQQLQHIVDKTMMEADQDGDGKLSFDEFKEMVASTDIAKQMLLTLNLSRNMSLFGGATTSAAPTFSFGSTPAASAAQPPPGTAAPSLFGSSSTPATSSAGGGLFGAKPAGTTTSPFGALATSTPGAPAAGGGLFGGASAAPAAAAKPTFSFGAPAASTSTGVPPTSAASLFGSTVANAPAAGTGGGLFGSTTAGTAAPAFGGGLFGSTAGASTAAPSFAASTTLAAPGTAAPAAGSLTKNTKFNDLPDAARNAVEEIDKFIRQQCQLTDELKAKDLGSEIAQTQRMFEQYSAEASTITSLLQTDSRLLTTLRAELEQSLVDLTKTTTLIEGFKAPQAQKAVDAKAVATFPYEYFRRKTDEMRERIGRYKATMDQVASLLSSPSHAISPSAIPPTLKAQHASLVSLASVVSALDLELKGLKDDYRVIWREKTGRMVDPFRLGGGAGTGGSGLEKGVGGMSLR</sequence>
<dbReference type="PROSITE" id="PS00018">
    <property type="entry name" value="EF_HAND_1"/>
    <property type="match status" value="4"/>
</dbReference>
<protein>
    <recommendedName>
        <fullName evidence="8">Calcineurin subunit B</fullName>
    </recommendedName>
    <alternativeName>
        <fullName evidence="9">Calcineurin regulatory subunit</fullName>
    </alternativeName>
    <alternativeName>
        <fullName evidence="10">Protein phosphatase 2B regulatory subunit</fullName>
    </alternativeName>
</protein>
<dbReference type="CDD" id="cd00051">
    <property type="entry name" value="EFh"/>
    <property type="match status" value="1"/>
</dbReference>
<dbReference type="Pfam" id="PF13634">
    <property type="entry name" value="Nucleoporin_FG"/>
    <property type="match status" value="1"/>
</dbReference>
<evidence type="ECO:0000313" key="14">
    <source>
        <dbReference type="EMBL" id="GEM09036.1"/>
    </source>
</evidence>
<dbReference type="PROSITE" id="PS50222">
    <property type="entry name" value="EF_HAND_2"/>
    <property type="match status" value="4"/>
</dbReference>
<feature type="domain" description="EF-hand" evidence="13">
    <location>
        <begin position="21"/>
        <end position="56"/>
    </location>
</feature>
<dbReference type="SUPFAM" id="SSF47473">
    <property type="entry name" value="EF-hand"/>
    <property type="match status" value="1"/>
</dbReference>
<evidence type="ECO:0000259" key="13">
    <source>
        <dbReference type="PROSITE" id="PS50222"/>
    </source>
</evidence>
<evidence type="ECO:0000256" key="1">
    <source>
        <dbReference type="ARBA" id="ARBA00004567"/>
    </source>
</evidence>
<feature type="domain" description="EF-hand" evidence="13">
    <location>
        <begin position="90"/>
        <end position="125"/>
    </location>
</feature>
<evidence type="ECO:0000256" key="2">
    <source>
        <dbReference type="ARBA" id="ARBA00022723"/>
    </source>
</evidence>
<proteinExistence type="inferred from homology"/>
<evidence type="ECO:0000256" key="11">
    <source>
        <dbReference type="ARBA" id="ARBA00053864"/>
    </source>
</evidence>
<dbReference type="Pfam" id="PF13499">
    <property type="entry name" value="EF-hand_7"/>
    <property type="match status" value="2"/>
</dbReference>
<evidence type="ECO:0000256" key="4">
    <source>
        <dbReference type="ARBA" id="ARBA00022837"/>
    </source>
</evidence>